<dbReference type="EMBL" id="RWGY01000004">
    <property type="protein sequence ID" value="TVU48106.1"/>
    <property type="molecule type" value="Genomic_DNA"/>
</dbReference>
<protein>
    <recommendedName>
        <fullName evidence="5">REJ domain-containing protein</fullName>
    </recommendedName>
</protein>
<gene>
    <name evidence="3" type="ORF">EJB05_07729</name>
</gene>
<keyword evidence="2" id="KW-0732">Signal</keyword>
<sequence>MVSFLLGGVAVSLPGVPGAVPAPAPASGAPFFGQSPSSSTPSASPAGTTPSASPSGTGSDFTTGTPARAPSPSRSDQLLGANTSGEEKL</sequence>
<feature type="signal peptide" evidence="2">
    <location>
        <begin position="1"/>
        <end position="18"/>
    </location>
</feature>
<comment type="caution">
    <text evidence="3">The sequence shown here is derived from an EMBL/GenBank/DDBJ whole genome shotgun (WGS) entry which is preliminary data.</text>
</comment>
<keyword evidence="4" id="KW-1185">Reference proteome</keyword>
<dbReference type="Gramene" id="TVU48106">
    <property type="protein sequence ID" value="TVU48106"/>
    <property type="gene ID" value="EJB05_07729"/>
</dbReference>
<evidence type="ECO:0000313" key="3">
    <source>
        <dbReference type="EMBL" id="TVU48106.1"/>
    </source>
</evidence>
<organism evidence="3 4">
    <name type="scientific">Eragrostis curvula</name>
    <name type="common">weeping love grass</name>
    <dbReference type="NCBI Taxonomy" id="38414"/>
    <lineage>
        <taxon>Eukaryota</taxon>
        <taxon>Viridiplantae</taxon>
        <taxon>Streptophyta</taxon>
        <taxon>Embryophyta</taxon>
        <taxon>Tracheophyta</taxon>
        <taxon>Spermatophyta</taxon>
        <taxon>Magnoliopsida</taxon>
        <taxon>Liliopsida</taxon>
        <taxon>Poales</taxon>
        <taxon>Poaceae</taxon>
        <taxon>PACMAD clade</taxon>
        <taxon>Chloridoideae</taxon>
        <taxon>Eragrostideae</taxon>
        <taxon>Eragrostidinae</taxon>
        <taxon>Eragrostis</taxon>
    </lineage>
</organism>
<proteinExistence type="predicted"/>
<accession>A0A5J9WJJ3</accession>
<feature type="compositionally biased region" description="Polar residues" evidence="1">
    <location>
        <begin position="72"/>
        <end position="89"/>
    </location>
</feature>
<dbReference type="Proteomes" id="UP000324897">
    <property type="component" value="Chromosome 5"/>
</dbReference>
<feature type="chain" id="PRO_5023910537" description="REJ domain-containing protein" evidence="2">
    <location>
        <begin position="19"/>
        <end position="89"/>
    </location>
</feature>
<name>A0A5J9WJJ3_9POAL</name>
<feature type="non-terminal residue" evidence="3">
    <location>
        <position position="1"/>
    </location>
</feature>
<evidence type="ECO:0000256" key="2">
    <source>
        <dbReference type="SAM" id="SignalP"/>
    </source>
</evidence>
<feature type="region of interest" description="Disordered" evidence="1">
    <location>
        <begin position="14"/>
        <end position="89"/>
    </location>
</feature>
<evidence type="ECO:0000256" key="1">
    <source>
        <dbReference type="SAM" id="MobiDB-lite"/>
    </source>
</evidence>
<evidence type="ECO:0008006" key="5">
    <source>
        <dbReference type="Google" id="ProtNLM"/>
    </source>
</evidence>
<evidence type="ECO:0000313" key="4">
    <source>
        <dbReference type="Proteomes" id="UP000324897"/>
    </source>
</evidence>
<feature type="compositionally biased region" description="Low complexity" evidence="1">
    <location>
        <begin position="14"/>
        <end position="59"/>
    </location>
</feature>
<reference evidence="3 4" key="1">
    <citation type="journal article" date="2019" name="Sci. Rep.">
        <title>A high-quality genome of Eragrostis curvula grass provides insights into Poaceae evolution and supports new strategies to enhance forage quality.</title>
        <authorList>
            <person name="Carballo J."/>
            <person name="Santos B.A.C.M."/>
            <person name="Zappacosta D."/>
            <person name="Garbus I."/>
            <person name="Selva J.P."/>
            <person name="Gallo C.A."/>
            <person name="Diaz A."/>
            <person name="Albertini E."/>
            <person name="Caccamo M."/>
            <person name="Echenique V."/>
        </authorList>
    </citation>
    <scope>NUCLEOTIDE SEQUENCE [LARGE SCALE GENOMIC DNA]</scope>
    <source>
        <strain evidence="4">cv. Victoria</strain>
        <tissue evidence="3">Leaf</tissue>
    </source>
</reference>
<dbReference type="AlphaFoldDB" id="A0A5J9WJJ3"/>